<protein>
    <submittedName>
        <fullName evidence="1">Spindle pole body component kre28</fullName>
    </submittedName>
</protein>
<evidence type="ECO:0000313" key="1">
    <source>
        <dbReference type="EMBL" id="KHG26524.1"/>
    </source>
</evidence>
<reference evidence="2" key="1">
    <citation type="submission" date="2014-09" db="EMBL/GenBank/DDBJ databases">
        <authorList>
            <person name="Mudge J."/>
            <person name="Ramaraj T."/>
            <person name="Lindquist I.E."/>
            <person name="Bharti A.K."/>
            <person name="Sundararajan A."/>
            <person name="Cameron C.T."/>
            <person name="Woodward J.E."/>
            <person name="May G.D."/>
            <person name="Brubaker C."/>
            <person name="Broadhvest J."/>
            <person name="Wilkins T.A."/>
        </authorList>
    </citation>
    <scope>NUCLEOTIDE SEQUENCE</scope>
    <source>
        <strain evidence="2">cv. AKA8401</strain>
    </source>
</reference>
<dbReference type="EMBL" id="KN437103">
    <property type="protein sequence ID" value="KHG26524.1"/>
    <property type="molecule type" value="Genomic_DNA"/>
</dbReference>
<dbReference type="AlphaFoldDB" id="A0A0B0PQ09"/>
<accession>A0A0B0PQ09</accession>
<gene>
    <name evidence="1" type="ORF">F383_33029</name>
</gene>
<keyword evidence="2" id="KW-1185">Reference proteome</keyword>
<organism evidence="1 2">
    <name type="scientific">Gossypium arboreum</name>
    <name type="common">Tree cotton</name>
    <name type="synonym">Gossypium nanking</name>
    <dbReference type="NCBI Taxonomy" id="29729"/>
    <lineage>
        <taxon>Eukaryota</taxon>
        <taxon>Viridiplantae</taxon>
        <taxon>Streptophyta</taxon>
        <taxon>Embryophyta</taxon>
        <taxon>Tracheophyta</taxon>
        <taxon>Spermatophyta</taxon>
        <taxon>Magnoliopsida</taxon>
        <taxon>eudicotyledons</taxon>
        <taxon>Gunneridae</taxon>
        <taxon>Pentapetalae</taxon>
        <taxon>rosids</taxon>
        <taxon>malvids</taxon>
        <taxon>Malvales</taxon>
        <taxon>Malvaceae</taxon>
        <taxon>Malvoideae</taxon>
        <taxon>Gossypium</taxon>
    </lineage>
</organism>
<name>A0A0B0PQ09_GOSAR</name>
<sequence length="147" mass="16465">MASYDVRCITLLSTTSCIHQCWLMSLSISGTPARCSLTPAISITDPTLSTSSQWLCSTRQWLSDPPFYNLNLIYFLRTVLDFMLHRFTPETSTETSPTLTQMYLTTVPTNLQSNNIHRNCSTGSSTLALLTFLLAPLEGSESLQKRF</sequence>
<dbReference type="Proteomes" id="UP000032142">
    <property type="component" value="Unassembled WGS sequence"/>
</dbReference>
<evidence type="ECO:0000313" key="2">
    <source>
        <dbReference type="Proteomes" id="UP000032142"/>
    </source>
</evidence>
<proteinExistence type="predicted"/>